<name>A0A0C2BPS7_9BURK</name>
<dbReference type="STRING" id="709839.TSA66_24650"/>
<dbReference type="AlphaFoldDB" id="A0A0C2BPS7"/>
<evidence type="ECO:0000313" key="1">
    <source>
        <dbReference type="EMBL" id="KIF83300.1"/>
    </source>
</evidence>
<evidence type="ECO:0000313" key="2">
    <source>
        <dbReference type="Proteomes" id="UP000031572"/>
    </source>
</evidence>
<accession>A0A0C2BPS7</accession>
<dbReference type="Proteomes" id="UP000031572">
    <property type="component" value="Unassembled WGS sequence"/>
</dbReference>
<protein>
    <submittedName>
        <fullName evidence="1">Uncharacterized protein</fullName>
    </submittedName>
</protein>
<organism evidence="1 2">
    <name type="scientific">Noviherbaspirillum autotrophicum</name>
    <dbReference type="NCBI Taxonomy" id="709839"/>
    <lineage>
        <taxon>Bacteria</taxon>
        <taxon>Pseudomonadati</taxon>
        <taxon>Pseudomonadota</taxon>
        <taxon>Betaproteobacteria</taxon>
        <taxon>Burkholderiales</taxon>
        <taxon>Oxalobacteraceae</taxon>
        <taxon>Noviherbaspirillum</taxon>
    </lineage>
</organism>
<comment type="caution">
    <text evidence="1">The sequence shown here is derived from an EMBL/GenBank/DDBJ whole genome shotgun (WGS) entry which is preliminary data.</text>
</comment>
<keyword evidence="2" id="KW-1185">Reference proteome</keyword>
<dbReference type="RefSeq" id="WP_040041929.1">
    <property type="nucleotide sequence ID" value="NZ_JWJG01000028.1"/>
</dbReference>
<sequence>MNTSTSPAQLFREVLDIQALMRDIFAAPDVVVKHWPTYYRLYLQTDDLIALIREAAQWLSGGFAHDRRDVRNRQIESANTCFKHLTTCLKAVVDLLRHMQSFALVSVADRRVMHCFRAHFQAKSAWYLEFHERYCAGRISPDGTGLERTALLMDAHPTDRLPDLDEKELVQLQIFDLTNATIRTEMAAATNSVADRLVEAYRILGAHFVKQCTIEDLLHPSSY</sequence>
<proteinExistence type="predicted"/>
<reference evidence="1 2" key="1">
    <citation type="submission" date="2014-12" db="EMBL/GenBank/DDBJ databases">
        <title>Denitrispirillum autotrophicum gen. nov., sp. nov., Denitrifying, Facultatively Autotrophic Bacteria Isolated from Rice Paddy Soil.</title>
        <authorList>
            <person name="Ishii S."/>
            <person name="Ashida N."/>
            <person name="Ohno H."/>
            <person name="Otsuka S."/>
            <person name="Yokota A."/>
            <person name="Senoo K."/>
        </authorList>
    </citation>
    <scope>NUCLEOTIDE SEQUENCE [LARGE SCALE GENOMIC DNA]</scope>
    <source>
        <strain evidence="1 2">TSA66</strain>
    </source>
</reference>
<dbReference type="OrthoDB" id="8439308at2"/>
<gene>
    <name evidence="1" type="ORF">TSA66_24650</name>
</gene>
<dbReference type="EMBL" id="JWJG01000028">
    <property type="protein sequence ID" value="KIF83300.1"/>
    <property type="molecule type" value="Genomic_DNA"/>
</dbReference>